<name>A0A8H1L2H4_9ACTN</name>
<gene>
    <name evidence="1" type="ORF">D8771_33355</name>
</gene>
<evidence type="ECO:0000313" key="2">
    <source>
        <dbReference type="Proteomes" id="UP000298111"/>
    </source>
</evidence>
<dbReference type="AlphaFoldDB" id="A0A8H1L2H4"/>
<dbReference type="EMBL" id="RCIY01000114">
    <property type="protein sequence ID" value="TGG75861.1"/>
    <property type="molecule type" value="Genomic_DNA"/>
</dbReference>
<comment type="caution">
    <text evidence="1">The sequence shown here is derived from an EMBL/GenBank/DDBJ whole genome shotgun (WGS) entry which is preliminary data.</text>
</comment>
<dbReference type="Proteomes" id="UP000298111">
    <property type="component" value="Unassembled WGS sequence"/>
</dbReference>
<sequence length="374" mass="40749">MNAVTDEEFQQAGEVTPDSVMRYLRGSGWSVSRDLGSGQLWELRADEGRPYQVLVPVRPQVRDYAARISDLLETLSAVEARRPGDVLREMFLPSADWQFLRLTPPGPSGTAPLVDVVPALAGLRDLMTAAAASSVAPVPQPVQPAQKPQQVKEYVSRVRLDQTRVGSYVVAAHTPLSTPVHAGEPFERSVTRRLYASVLCAREAAAASVAADELQDFLGYTGVGLSANLCEALVKISGEQRNGFSLAFAWSPDIPVGQKTAPIPLARPHLEVLEAAARDLRARAGRTDVALQGTVVRLRRELPYGPGEITVSALTEEWQRPRRVRVHLAEPEYERAAEAHRLGHEVVIQGDVRVSGTAVRMESVTSFMTVPVDD</sequence>
<proteinExistence type="predicted"/>
<protein>
    <submittedName>
        <fullName evidence="1">Uncharacterized protein</fullName>
    </submittedName>
</protein>
<accession>A0A8H1L2H4</accession>
<evidence type="ECO:0000313" key="1">
    <source>
        <dbReference type="EMBL" id="TGG75861.1"/>
    </source>
</evidence>
<reference evidence="1 2" key="1">
    <citation type="submission" date="2018-10" db="EMBL/GenBank/DDBJ databases">
        <title>Isolation of pseudouridimycin from Streptomyces albus DSM 40763.</title>
        <authorList>
            <person name="Rosenqvist P."/>
            <person name="Metsae-Ketelae M."/>
            <person name="Virta P."/>
        </authorList>
    </citation>
    <scope>NUCLEOTIDE SEQUENCE [LARGE SCALE GENOMIC DNA]</scope>
    <source>
        <strain evidence="1 2">DSM 40763</strain>
    </source>
</reference>
<dbReference type="GeneID" id="75181942"/>
<organism evidence="1 2">
    <name type="scientific">Streptomyces albus</name>
    <dbReference type="NCBI Taxonomy" id="1888"/>
    <lineage>
        <taxon>Bacteria</taxon>
        <taxon>Bacillati</taxon>
        <taxon>Actinomycetota</taxon>
        <taxon>Actinomycetes</taxon>
        <taxon>Kitasatosporales</taxon>
        <taxon>Streptomycetaceae</taxon>
        <taxon>Streptomyces</taxon>
    </lineage>
</organism>
<dbReference type="RefSeq" id="WP_031027083.1">
    <property type="nucleotide sequence ID" value="NZ_BBQG01000012.1"/>
</dbReference>